<keyword evidence="5" id="KW-0297">G-protein coupled receptor</keyword>
<gene>
    <name evidence="12" type="ORF">BV898_03094</name>
</gene>
<organism evidence="12 13">
    <name type="scientific">Hypsibius exemplaris</name>
    <name type="common">Freshwater tardigrade</name>
    <dbReference type="NCBI Taxonomy" id="2072580"/>
    <lineage>
        <taxon>Eukaryota</taxon>
        <taxon>Metazoa</taxon>
        <taxon>Ecdysozoa</taxon>
        <taxon>Tardigrada</taxon>
        <taxon>Eutardigrada</taxon>
        <taxon>Parachela</taxon>
        <taxon>Hypsibioidea</taxon>
        <taxon>Hypsibiidae</taxon>
        <taxon>Hypsibius</taxon>
    </lineage>
</organism>
<dbReference type="PANTHER" id="PTHR24248:SF125">
    <property type="entry name" value="DOPAMINE D2-LIKE RECEPTOR"/>
    <property type="match status" value="1"/>
</dbReference>
<evidence type="ECO:0000256" key="10">
    <source>
        <dbReference type="SAM" id="Phobius"/>
    </source>
</evidence>
<evidence type="ECO:0000256" key="1">
    <source>
        <dbReference type="ARBA" id="ARBA00004651"/>
    </source>
</evidence>
<feature type="domain" description="G-protein coupled receptors family 1 profile" evidence="11">
    <location>
        <begin position="42"/>
        <end position="212"/>
    </location>
</feature>
<dbReference type="Proteomes" id="UP000192578">
    <property type="component" value="Unassembled WGS sequence"/>
</dbReference>
<evidence type="ECO:0000256" key="7">
    <source>
        <dbReference type="ARBA" id="ARBA00023157"/>
    </source>
</evidence>
<feature type="transmembrane region" description="Helical" evidence="10">
    <location>
        <begin position="143"/>
        <end position="167"/>
    </location>
</feature>
<evidence type="ECO:0000259" key="11">
    <source>
        <dbReference type="PROSITE" id="PS50262"/>
    </source>
</evidence>
<dbReference type="GO" id="GO:0004930">
    <property type="term" value="F:G protein-coupled receptor activity"/>
    <property type="evidence" value="ECO:0007669"/>
    <property type="project" value="UniProtKB-KW"/>
</dbReference>
<keyword evidence="13" id="KW-1185">Reference proteome</keyword>
<keyword evidence="8" id="KW-0675">Receptor</keyword>
<evidence type="ECO:0000256" key="5">
    <source>
        <dbReference type="ARBA" id="ARBA00023040"/>
    </source>
</evidence>
<evidence type="ECO:0000256" key="9">
    <source>
        <dbReference type="ARBA" id="ARBA00023224"/>
    </source>
</evidence>
<dbReference type="GO" id="GO:0005886">
    <property type="term" value="C:plasma membrane"/>
    <property type="evidence" value="ECO:0007669"/>
    <property type="project" value="UniProtKB-SubCell"/>
</dbReference>
<accession>A0A1W0X662</accession>
<evidence type="ECO:0000256" key="4">
    <source>
        <dbReference type="ARBA" id="ARBA00022989"/>
    </source>
</evidence>
<feature type="transmembrane region" description="Helical" evidence="10">
    <location>
        <begin position="63"/>
        <end position="84"/>
    </location>
</feature>
<comment type="caution">
    <text evidence="12">The sequence shown here is derived from an EMBL/GenBank/DDBJ whole genome shotgun (WGS) entry which is preliminary data.</text>
</comment>
<keyword evidence="6 10" id="KW-0472">Membrane</keyword>
<evidence type="ECO:0000313" key="12">
    <source>
        <dbReference type="EMBL" id="OQV23046.1"/>
    </source>
</evidence>
<dbReference type="Gene3D" id="1.20.1070.10">
    <property type="entry name" value="Rhodopsin 7-helix transmembrane proteins"/>
    <property type="match status" value="1"/>
</dbReference>
<dbReference type="PANTHER" id="PTHR24248">
    <property type="entry name" value="ADRENERGIC RECEPTOR-RELATED G-PROTEIN COUPLED RECEPTOR"/>
    <property type="match status" value="1"/>
</dbReference>
<sequence length="308" mass="34111">MNVSNTSPDSFLNRTLITQIYGHHLWVWAAWVLTMACLGVFNNILIVLAVCRFPALQNAQNMLLLNMSVMSLILDTVTVPLNIFNVIGRQYLTLPGDFCRYLSFLQQSTLFNLSLAICAVSINRCIAVVFPHFYRRISAKTNFIIFGVPCWLIPPMIALIGVTEAMGRYDSSPPFGYCASKSVPLTLIIQSAFLYVPTAVMAACYLCIVVRLITISRGRVDPNDAHGGSRVLCPTTFVSEETCPRVAENIFVFSGVSVHLLSDFSDPGGRPTECQEQTDSVFVAALDVEHVDLILQSDLLWMDKLSLS</sequence>
<dbReference type="EMBL" id="MTYJ01000014">
    <property type="protein sequence ID" value="OQV23046.1"/>
    <property type="molecule type" value="Genomic_DNA"/>
</dbReference>
<proteinExistence type="predicted"/>
<dbReference type="InterPro" id="IPR017452">
    <property type="entry name" value="GPCR_Rhodpsn_7TM"/>
</dbReference>
<keyword evidence="3 10" id="KW-0812">Transmembrane</keyword>
<feature type="transmembrane region" description="Helical" evidence="10">
    <location>
        <begin position="25"/>
        <end position="51"/>
    </location>
</feature>
<keyword evidence="4 10" id="KW-1133">Transmembrane helix</keyword>
<dbReference type="OrthoDB" id="6127239at2759"/>
<dbReference type="PROSITE" id="PS50262">
    <property type="entry name" value="G_PROTEIN_RECEP_F1_2"/>
    <property type="match status" value="1"/>
</dbReference>
<evidence type="ECO:0000256" key="8">
    <source>
        <dbReference type="ARBA" id="ARBA00023170"/>
    </source>
</evidence>
<name>A0A1W0X662_HYPEX</name>
<protein>
    <recommendedName>
        <fullName evidence="11">G-protein coupled receptors family 1 profile domain-containing protein</fullName>
    </recommendedName>
</protein>
<keyword evidence="7" id="KW-1015">Disulfide bond</keyword>
<evidence type="ECO:0000256" key="6">
    <source>
        <dbReference type="ARBA" id="ARBA00023136"/>
    </source>
</evidence>
<dbReference type="InterPro" id="IPR000276">
    <property type="entry name" value="GPCR_Rhodpsn"/>
</dbReference>
<dbReference type="CDD" id="cd00637">
    <property type="entry name" value="7tm_classA_rhodopsin-like"/>
    <property type="match status" value="1"/>
</dbReference>
<reference evidence="13" key="1">
    <citation type="submission" date="2017-01" db="EMBL/GenBank/DDBJ databases">
        <title>Comparative genomics of anhydrobiosis in the tardigrade Hypsibius dujardini.</title>
        <authorList>
            <person name="Yoshida Y."/>
            <person name="Koutsovoulos G."/>
            <person name="Laetsch D."/>
            <person name="Stevens L."/>
            <person name="Kumar S."/>
            <person name="Horikawa D."/>
            <person name="Ishino K."/>
            <person name="Komine S."/>
            <person name="Tomita M."/>
            <person name="Blaxter M."/>
            <person name="Arakawa K."/>
        </authorList>
    </citation>
    <scope>NUCLEOTIDE SEQUENCE [LARGE SCALE GENOMIC DNA]</scope>
    <source>
        <strain evidence="13">Z151</strain>
    </source>
</reference>
<dbReference type="PRINTS" id="PR00237">
    <property type="entry name" value="GPCRRHODOPSN"/>
</dbReference>
<dbReference type="AlphaFoldDB" id="A0A1W0X662"/>
<keyword evidence="9" id="KW-0807">Transducer</keyword>
<keyword evidence="2" id="KW-1003">Cell membrane</keyword>
<comment type="subcellular location">
    <subcellularLocation>
        <location evidence="1">Cell membrane</location>
        <topology evidence="1">Multi-pass membrane protein</topology>
    </subcellularLocation>
</comment>
<feature type="transmembrane region" description="Helical" evidence="10">
    <location>
        <begin position="187"/>
        <end position="210"/>
    </location>
</feature>
<evidence type="ECO:0000256" key="3">
    <source>
        <dbReference type="ARBA" id="ARBA00022692"/>
    </source>
</evidence>
<dbReference type="SUPFAM" id="SSF81321">
    <property type="entry name" value="Family A G protein-coupled receptor-like"/>
    <property type="match status" value="1"/>
</dbReference>
<evidence type="ECO:0000313" key="13">
    <source>
        <dbReference type="Proteomes" id="UP000192578"/>
    </source>
</evidence>
<evidence type="ECO:0000256" key="2">
    <source>
        <dbReference type="ARBA" id="ARBA00022475"/>
    </source>
</evidence>
<feature type="transmembrane region" description="Helical" evidence="10">
    <location>
        <begin position="110"/>
        <end position="131"/>
    </location>
</feature>
<dbReference type="Pfam" id="PF00001">
    <property type="entry name" value="7tm_1"/>
    <property type="match status" value="1"/>
</dbReference>